<dbReference type="InterPro" id="IPR050121">
    <property type="entry name" value="Cytochrome_P450_monoxygenase"/>
</dbReference>
<dbReference type="GO" id="GO:0004497">
    <property type="term" value="F:monooxygenase activity"/>
    <property type="evidence" value="ECO:0007669"/>
    <property type="project" value="UniProtKB-KW"/>
</dbReference>
<evidence type="ECO:0000313" key="9">
    <source>
        <dbReference type="EMBL" id="KAK5164044.1"/>
    </source>
</evidence>
<keyword evidence="5 6" id="KW-0408">Iron</keyword>
<keyword evidence="3 6" id="KW-0479">Metal-binding</keyword>
<dbReference type="Gene3D" id="1.10.630.10">
    <property type="entry name" value="Cytochrome P450"/>
    <property type="match status" value="1"/>
</dbReference>
<evidence type="ECO:0000256" key="3">
    <source>
        <dbReference type="ARBA" id="ARBA00022723"/>
    </source>
</evidence>
<keyword evidence="7" id="KW-0503">Monooxygenase</keyword>
<dbReference type="InterPro" id="IPR017972">
    <property type="entry name" value="Cyt_P450_CS"/>
</dbReference>
<dbReference type="GO" id="GO:0020037">
    <property type="term" value="F:heme binding"/>
    <property type="evidence" value="ECO:0007669"/>
    <property type="project" value="InterPro"/>
</dbReference>
<dbReference type="AlphaFoldDB" id="A0AAV9NW08"/>
<keyword evidence="6 7" id="KW-0349">Heme</keyword>
<dbReference type="PANTHER" id="PTHR24305:SF96">
    <property type="entry name" value="CYTOCHROME P450 MONOOXYGENASE STCB-RELATED"/>
    <property type="match status" value="1"/>
</dbReference>
<dbReference type="Proteomes" id="UP001337655">
    <property type="component" value="Unassembled WGS sequence"/>
</dbReference>
<comment type="cofactor">
    <cofactor evidence="1 6">
        <name>heme</name>
        <dbReference type="ChEBI" id="CHEBI:30413"/>
    </cofactor>
</comment>
<proteinExistence type="inferred from homology"/>
<protein>
    <recommendedName>
        <fullName evidence="11">Cytochrome P450</fullName>
    </recommendedName>
</protein>
<feature type="binding site" description="axial binding residue" evidence="6">
    <location>
        <position position="432"/>
    </location>
    <ligand>
        <name>heme</name>
        <dbReference type="ChEBI" id="CHEBI:30413"/>
    </ligand>
    <ligandPart>
        <name>Fe</name>
        <dbReference type="ChEBI" id="CHEBI:18248"/>
    </ligandPart>
</feature>
<keyword evidence="4 7" id="KW-0560">Oxidoreductase</keyword>
<dbReference type="PRINTS" id="PR00385">
    <property type="entry name" value="P450"/>
</dbReference>
<name>A0AAV9NW08_9PEZI</name>
<evidence type="ECO:0000256" key="8">
    <source>
        <dbReference type="SAM" id="SignalP"/>
    </source>
</evidence>
<keyword evidence="10" id="KW-1185">Reference proteome</keyword>
<evidence type="ECO:0000256" key="5">
    <source>
        <dbReference type="ARBA" id="ARBA00023004"/>
    </source>
</evidence>
<dbReference type="CDD" id="cd11059">
    <property type="entry name" value="CYP_fungal"/>
    <property type="match status" value="1"/>
</dbReference>
<gene>
    <name evidence="9" type="ORF">LTR77_010135</name>
</gene>
<dbReference type="PANTHER" id="PTHR24305">
    <property type="entry name" value="CYTOCHROME P450"/>
    <property type="match status" value="1"/>
</dbReference>
<feature type="signal peptide" evidence="8">
    <location>
        <begin position="1"/>
        <end position="21"/>
    </location>
</feature>
<accession>A0AAV9NW08</accession>
<dbReference type="SUPFAM" id="SSF48264">
    <property type="entry name" value="Cytochrome P450"/>
    <property type="match status" value="1"/>
</dbReference>
<comment type="caution">
    <text evidence="9">The sequence shown here is derived from an EMBL/GenBank/DDBJ whole genome shotgun (WGS) entry which is preliminary data.</text>
</comment>
<dbReference type="EMBL" id="JAVRRT010000021">
    <property type="protein sequence ID" value="KAK5164044.1"/>
    <property type="molecule type" value="Genomic_DNA"/>
</dbReference>
<dbReference type="PROSITE" id="PS00086">
    <property type="entry name" value="CYTOCHROME_P450"/>
    <property type="match status" value="1"/>
</dbReference>
<comment type="similarity">
    <text evidence="2 7">Belongs to the cytochrome P450 family.</text>
</comment>
<dbReference type="InterPro" id="IPR001128">
    <property type="entry name" value="Cyt_P450"/>
</dbReference>
<dbReference type="InterPro" id="IPR002401">
    <property type="entry name" value="Cyt_P450_E_grp-I"/>
</dbReference>
<reference evidence="9 10" key="1">
    <citation type="submission" date="2023-08" db="EMBL/GenBank/DDBJ databases">
        <title>Black Yeasts Isolated from many extreme environments.</title>
        <authorList>
            <person name="Coleine C."/>
            <person name="Stajich J.E."/>
            <person name="Selbmann L."/>
        </authorList>
    </citation>
    <scope>NUCLEOTIDE SEQUENCE [LARGE SCALE GENOMIC DNA]</scope>
    <source>
        <strain evidence="9 10">CCFEE 5935</strain>
    </source>
</reference>
<feature type="chain" id="PRO_5043474355" description="Cytochrome P450" evidence="8">
    <location>
        <begin position="22"/>
        <end position="486"/>
    </location>
</feature>
<evidence type="ECO:0000256" key="1">
    <source>
        <dbReference type="ARBA" id="ARBA00001971"/>
    </source>
</evidence>
<evidence type="ECO:0000256" key="4">
    <source>
        <dbReference type="ARBA" id="ARBA00023002"/>
    </source>
</evidence>
<dbReference type="InterPro" id="IPR036396">
    <property type="entry name" value="Cyt_P450_sf"/>
</dbReference>
<evidence type="ECO:0008006" key="11">
    <source>
        <dbReference type="Google" id="ProtNLM"/>
    </source>
</evidence>
<evidence type="ECO:0000256" key="6">
    <source>
        <dbReference type="PIRSR" id="PIRSR602401-1"/>
    </source>
</evidence>
<organism evidence="9 10">
    <name type="scientific">Saxophila tyrrhenica</name>
    <dbReference type="NCBI Taxonomy" id="1690608"/>
    <lineage>
        <taxon>Eukaryota</taxon>
        <taxon>Fungi</taxon>
        <taxon>Dikarya</taxon>
        <taxon>Ascomycota</taxon>
        <taxon>Pezizomycotina</taxon>
        <taxon>Dothideomycetes</taxon>
        <taxon>Dothideomycetidae</taxon>
        <taxon>Mycosphaerellales</taxon>
        <taxon>Extremaceae</taxon>
        <taxon>Saxophila</taxon>
    </lineage>
</organism>
<keyword evidence="8" id="KW-0732">Signal</keyword>
<dbReference type="GO" id="GO:0016705">
    <property type="term" value="F:oxidoreductase activity, acting on paired donors, with incorporation or reduction of molecular oxygen"/>
    <property type="evidence" value="ECO:0007669"/>
    <property type="project" value="InterPro"/>
</dbReference>
<dbReference type="GeneID" id="89931464"/>
<dbReference type="GO" id="GO:0005506">
    <property type="term" value="F:iron ion binding"/>
    <property type="evidence" value="ECO:0007669"/>
    <property type="project" value="InterPro"/>
</dbReference>
<evidence type="ECO:0000256" key="7">
    <source>
        <dbReference type="RuleBase" id="RU000461"/>
    </source>
</evidence>
<dbReference type="PRINTS" id="PR00463">
    <property type="entry name" value="EP450I"/>
</dbReference>
<evidence type="ECO:0000313" key="10">
    <source>
        <dbReference type="Proteomes" id="UP001337655"/>
    </source>
</evidence>
<sequence length="486" mass="54358">MFPYTTSLLLLALSLSAVTLLQYLRNPLYHLPGPWYTHFTSLPLKLATLSGRRIYFVHSLHQKYGPYVRISPSEVAVNDVKAFKQIHRIGSGGFEKSTWYRDLLAIGRPILFTMVGHKDHGARRRLFAKAFSKSNIRNNWEDSIKEKIELAVRGMGAEAAREEKVDMLRWWTFMASDASAHLMFGESFHTLESGEESEYLQRLQTGLVGMGSGAEFPLMRTIGRWIPLQISQRLFAVNGYLLDYANTAMVNMRSKGDGKTIFATIAAEAEKGENLRDIDVHCEATGLMIAGTDTTAITITYLIWAILKQPDLRRDLCEELSGIAEDAKDSDLEHLQLLNATIEEALRLYGALPGGLPRVAPHGGSKIGGYQIPEGTTVTTQTYSLHRDAELFPDPERFVVSRWMPGNENSKYHLSDLAKAAFSPWGAGSRTCLGLHIAYTELRLAALLFLQAFPEAKIAPSTTEKSMEMENFFLIRPAGHKCEVEL</sequence>
<dbReference type="Pfam" id="PF00067">
    <property type="entry name" value="p450"/>
    <property type="match status" value="1"/>
</dbReference>
<dbReference type="RefSeq" id="XP_064654372.1">
    <property type="nucleotide sequence ID" value="XM_064807358.1"/>
</dbReference>
<evidence type="ECO:0000256" key="2">
    <source>
        <dbReference type="ARBA" id="ARBA00010617"/>
    </source>
</evidence>